<dbReference type="Proteomes" id="UP001524473">
    <property type="component" value="Unassembled WGS sequence"/>
</dbReference>
<dbReference type="InterPro" id="IPR041489">
    <property type="entry name" value="PDZ_6"/>
</dbReference>
<feature type="domain" description="Peptidase S55" evidence="1">
    <location>
        <begin position="125"/>
        <end position="353"/>
    </location>
</feature>
<accession>A0ABT1S3V4</accession>
<dbReference type="PROSITE" id="PS51494">
    <property type="entry name" value="SPOIVB"/>
    <property type="match status" value="1"/>
</dbReference>
<dbReference type="Pfam" id="PF17820">
    <property type="entry name" value="PDZ_6"/>
    <property type="match status" value="1"/>
</dbReference>
<reference evidence="2 3" key="1">
    <citation type="submission" date="2022-06" db="EMBL/GenBank/DDBJ databases">
        <title>Isolation of gut microbiota from human fecal samples.</title>
        <authorList>
            <person name="Pamer E.G."/>
            <person name="Barat B."/>
            <person name="Waligurski E."/>
            <person name="Medina S."/>
            <person name="Paddock L."/>
            <person name="Mostad J."/>
        </authorList>
    </citation>
    <scope>NUCLEOTIDE SEQUENCE [LARGE SCALE GENOMIC DNA]</scope>
    <source>
        <strain evidence="2 3">DFI.9.73</strain>
    </source>
</reference>
<dbReference type="GeneID" id="90533378"/>
<dbReference type="Pfam" id="PF05580">
    <property type="entry name" value="Peptidase_S55"/>
    <property type="match status" value="1"/>
</dbReference>
<proteinExistence type="predicted"/>
<protein>
    <submittedName>
        <fullName evidence="2">SpoIVB peptidase</fullName>
        <ecNumber evidence="2">3.4.21.116</ecNumber>
    </submittedName>
</protein>
<dbReference type="InterPro" id="IPR008763">
    <property type="entry name" value="Peptidase_S55"/>
</dbReference>
<dbReference type="EMBL" id="JANFZH010000051">
    <property type="protein sequence ID" value="MCQ4841475.1"/>
    <property type="molecule type" value="Genomic_DNA"/>
</dbReference>
<evidence type="ECO:0000259" key="1">
    <source>
        <dbReference type="PROSITE" id="PS51494"/>
    </source>
</evidence>
<dbReference type="SUPFAM" id="SSF50156">
    <property type="entry name" value="PDZ domain-like"/>
    <property type="match status" value="1"/>
</dbReference>
<keyword evidence="3" id="KW-1185">Reference proteome</keyword>
<dbReference type="InterPro" id="IPR014219">
    <property type="entry name" value="SpoIVB"/>
</dbReference>
<dbReference type="InterPro" id="IPR036034">
    <property type="entry name" value="PDZ_sf"/>
</dbReference>
<dbReference type="GO" id="GO:0016787">
    <property type="term" value="F:hydrolase activity"/>
    <property type="evidence" value="ECO:0007669"/>
    <property type="project" value="UniProtKB-KW"/>
</dbReference>
<dbReference type="InterPro" id="IPR001478">
    <property type="entry name" value="PDZ"/>
</dbReference>
<dbReference type="RefSeq" id="WP_147578608.1">
    <property type="nucleotide sequence ID" value="NZ_CABKVV010000014.1"/>
</dbReference>
<sequence>MLTASGFLGPGLPAQGNVLEASAFNSSGTLKDSGVIAASSHEETRYVIPLGTTFGIKLFTDGVIVASLSDIYTETGLCCPAAEAGLRPGDYLLEADSKLLESNTDLARIIGASEGRELRLKVRREDEVFETSVTPVYGDGSFKTGMWVRDSAAGIGTLTFYDPKTGIFAGLGHGICDMDTSGIMALKSGEPAEITLCGITKGEVNNPGQLKGYFSSEEALGTLLANNDAGVYGTLSTVPAGAPIEVLSRKDVKKGAVQLLCSLDQNGPQLYDAQIEKTGPADQKTKNLVIKVTDPRLLSLTGGIVQGMSGCPILQDGKLAGAVTHVFTEDPTTGYGIFAETMCEYAVGFGLSK</sequence>
<dbReference type="Gene3D" id="2.30.42.10">
    <property type="match status" value="1"/>
</dbReference>
<name>A0ABT1S3V4_9FIRM</name>
<comment type="caution">
    <text evidence="2">The sequence shown here is derived from an EMBL/GenBank/DDBJ whole genome shotgun (WGS) entry which is preliminary data.</text>
</comment>
<dbReference type="EC" id="3.4.21.116" evidence="2"/>
<gene>
    <name evidence="2" type="primary">spoIVB</name>
    <name evidence="2" type="ORF">NE695_16310</name>
</gene>
<evidence type="ECO:0000313" key="2">
    <source>
        <dbReference type="EMBL" id="MCQ4841475.1"/>
    </source>
</evidence>
<dbReference type="NCBIfam" id="TIGR02860">
    <property type="entry name" value="spore_IV_B"/>
    <property type="match status" value="1"/>
</dbReference>
<keyword evidence="2" id="KW-0378">Hydrolase</keyword>
<organism evidence="2 3">
    <name type="scientific">Neglectibacter timonensis</name>
    <dbReference type="NCBI Taxonomy" id="1776382"/>
    <lineage>
        <taxon>Bacteria</taxon>
        <taxon>Bacillati</taxon>
        <taxon>Bacillota</taxon>
        <taxon>Clostridia</taxon>
        <taxon>Eubacteriales</taxon>
        <taxon>Oscillospiraceae</taxon>
        <taxon>Neglectibacter</taxon>
    </lineage>
</organism>
<evidence type="ECO:0000313" key="3">
    <source>
        <dbReference type="Proteomes" id="UP001524473"/>
    </source>
</evidence>
<dbReference type="SMART" id="SM00228">
    <property type="entry name" value="PDZ"/>
    <property type="match status" value="1"/>
</dbReference>